<name>A0AAN9YHB0_9PEZI</name>
<keyword evidence="3" id="KW-1185">Reference proteome</keyword>
<feature type="compositionally biased region" description="Polar residues" evidence="1">
    <location>
        <begin position="152"/>
        <end position="181"/>
    </location>
</feature>
<reference evidence="2 3" key="1">
    <citation type="submission" date="2024-02" db="EMBL/GenBank/DDBJ databases">
        <title>De novo assembly and annotation of 12 fungi associated with fruit tree decline syndrome in Ontario, Canada.</title>
        <authorList>
            <person name="Sulman M."/>
            <person name="Ellouze W."/>
            <person name="Ilyukhin E."/>
        </authorList>
    </citation>
    <scope>NUCLEOTIDE SEQUENCE [LARGE SCALE GENOMIC DNA]</scope>
    <source>
        <strain evidence="2 3">M11/M66-122</strain>
    </source>
</reference>
<comment type="caution">
    <text evidence="2">The sequence shown here is derived from an EMBL/GenBank/DDBJ whole genome shotgun (WGS) entry which is preliminary data.</text>
</comment>
<feature type="region of interest" description="Disordered" evidence="1">
    <location>
        <begin position="124"/>
        <end position="181"/>
    </location>
</feature>
<proteinExistence type="predicted"/>
<accession>A0AAN9YHB0</accession>
<evidence type="ECO:0000313" key="3">
    <source>
        <dbReference type="Proteomes" id="UP001320420"/>
    </source>
</evidence>
<evidence type="ECO:0000256" key="1">
    <source>
        <dbReference type="SAM" id="MobiDB-lite"/>
    </source>
</evidence>
<dbReference type="AlphaFoldDB" id="A0AAN9YHB0"/>
<dbReference type="Proteomes" id="UP001320420">
    <property type="component" value="Unassembled WGS sequence"/>
</dbReference>
<organism evidence="2 3">
    <name type="scientific">Diatrype stigma</name>
    <dbReference type="NCBI Taxonomy" id="117547"/>
    <lineage>
        <taxon>Eukaryota</taxon>
        <taxon>Fungi</taxon>
        <taxon>Dikarya</taxon>
        <taxon>Ascomycota</taxon>
        <taxon>Pezizomycotina</taxon>
        <taxon>Sordariomycetes</taxon>
        <taxon>Xylariomycetidae</taxon>
        <taxon>Xylariales</taxon>
        <taxon>Diatrypaceae</taxon>
        <taxon>Diatrype</taxon>
    </lineage>
</organism>
<evidence type="ECO:0000313" key="2">
    <source>
        <dbReference type="EMBL" id="KAK7743961.1"/>
    </source>
</evidence>
<sequence>MEALRQLAASIPGLNNLLGLASVRETDRTPSPYIGGGSRAVSIQLRSKRQPRAVYLQSRAPKRNSGIRSRMSISGIGGGRKAVFGMTSRAEGMERLGEHPSTDGIFPHGSDTSGAIRVTHEFEREVETNTEGRTSNAGAGGSSEDYDVIRPSASSRGGDTNRAESSPLDSWPVTHSNWSGR</sequence>
<protein>
    <submittedName>
        <fullName evidence="2">Uncharacterized protein</fullName>
    </submittedName>
</protein>
<gene>
    <name evidence="2" type="ORF">SLS62_010423</name>
</gene>
<dbReference type="EMBL" id="JAKJXP020000128">
    <property type="protein sequence ID" value="KAK7743961.1"/>
    <property type="molecule type" value="Genomic_DNA"/>
</dbReference>